<accession>A0ABU7G9M6</accession>
<dbReference type="Pfam" id="PF11356">
    <property type="entry name" value="T2SSC"/>
    <property type="match status" value="1"/>
</dbReference>
<evidence type="ECO:0000256" key="8">
    <source>
        <dbReference type="ARBA" id="ARBA00022989"/>
    </source>
</evidence>
<evidence type="ECO:0000313" key="14">
    <source>
        <dbReference type="Proteomes" id="UP001310248"/>
    </source>
</evidence>
<feature type="region of interest" description="Disordered" evidence="10">
    <location>
        <begin position="166"/>
        <end position="195"/>
    </location>
</feature>
<keyword evidence="8 11" id="KW-1133">Transmembrane helix</keyword>
<evidence type="ECO:0000256" key="5">
    <source>
        <dbReference type="ARBA" id="ARBA00022519"/>
    </source>
</evidence>
<dbReference type="InterPro" id="IPR024961">
    <property type="entry name" value="T2SS_GspC_N"/>
</dbReference>
<evidence type="ECO:0000256" key="4">
    <source>
        <dbReference type="ARBA" id="ARBA00022475"/>
    </source>
</evidence>
<dbReference type="EMBL" id="JAYDYW010000011">
    <property type="protein sequence ID" value="MEE1675160.1"/>
    <property type="molecule type" value="Genomic_DNA"/>
</dbReference>
<feature type="transmembrane region" description="Helical" evidence="11">
    <location>
        <begin position="21"/>
        <end position="43"/>
    </location>
</feature>
<evidence type="ECO:0000313" key="13">
    <source>
        <dbReference type="EMBL" id="MEE1675160.1"/>
    </source>
</evidence>
<keyword evidence="4" id="KW-1003">Cell membrane</keyword>
<comment type="similarity">
    <text evidence="2">Belongs to the GSP C family.</text>
</comment>
<dbReference type="InterPro" id="IPR036034">
    <property type="entry name" value="PDZ_sf"/>
</dbReference>
<evidence type="ECO:0000256" key="2">
    <source>
        <dbReference type="ARBA" id="ARBA00007986"/>
    </source>
</evidence>
<name>A0ABU7G9M6_9ALTE</name>
<evidence type="ECO:0000256" key="6">
    <source>
        <dbReference type="ARBA" id="ARBA00022692"/>
    </source>
</evidence>
<keyword evidence="5" id="KW-0997">Cell inner membrane</keyword>
<evidence type="ECO:0000256" key="3">
    <source>
        <dbReference type="ARBA" id="ARBA00022448"/>
    </source>
</evidence>
<dbReference type="NCBIfam" id="TIGR01713">
    <property type="entry name" value="typeII_sec_gspC"/>
    <property type="match status" value="1"/>
</dbReference>
<evidence type="ECO:0000256" key="11">
    <source>
        <dbReference type="SAM" id="Phobius"/>
    </source>
</evidence>
<feature type="domain" description="Type II secretion system protein GspC N-terminal" evidence="12">
    <location>
        <begin position="25"/>
        <end position="165"/>
    </location>
</feature>
<dbReference type="SUPFAM" id="SSF50156">
    <property type="entry name" value="PDZ domain-like"/>
    <property type="match status" value="1"/>
</dbReference>
<dbReference type="Gene3D" id="2.30.42.10">
    <property type="match status" value="1"/>
</dbReference>
<organism evidence="13 14">
    <name type="scientific">Agarivorans aestuarii</name>
    <dbReference type="NCBI Taxonomy" id="1563703"/>
    <lineage>
        <taxon>Bacteria</taxon>
        <taxon>Pseudomonadati</taxon>
        <taxon>Pseudomonadota</taxon>
        <taxon>Gammaproteobacteria</taxon>
        <taxon>Alteromonadales</taxon>
        <taxon>Alteromonadaceae</taxon>
        <taxon>Agarivorans</taxon>
    </lineage>
</organism>
<keyword evidence="3" id="KW-0813">Transport</keyword>
<dbReference type="InterPro" id="IPR001639">
    <property type="entry name" value="T2SS_protein-GspC"/>
</dbReference>
<comment type="caution">
    <text evidence="13">The sequence shown here is derived from an EMBL/GenBank/DDBJ whole genome shotgun (WGS) entry which is preliminary data.</text>
</comment>
<gene>
    <name evidence="13" type="primary">gspC</name>
    <name evidence="13" type="ORF">SNR37_000485</name>
</gene>
<protein>
    <submittedName>
        <fullName evidence="13">Type II secretion system protein GspC</fullName>
    </submittedName>
</protein>
<evidence type="ECO:0000256" key="7">
    <source>
        <dbReference type="ARBA" id="ARBA00022927"/>
    </source>
</evidence>
<keyword evidence="7" id="KW-0653">Protein transport</keyword>
<reference evidence="13 14" key="2">
    <citation type="submission" date="2023-12" db="EMBL/GenBank/DDBJ databases">
        <authorList>
            <consortium name="Cladostephus spongiosus"/>
            <person name="Lorente B."/>
            <person name="Cabral C."/>
            <person name="Frias J."/>
            <person name="Faria J."/>
            <person name="Toubarro D."/>
        </authorList>
    </citation>
    <scope>NUCLEOTIDE SEQUENCE [LARGE SCALE GENOMIC DNA]</scope>
    <source>
        <strain evidence="13 14">ZMCS4</strain>
    </source>
</reference>
<keyword evidence="14" id="KW-1185">Reference proteome</keyword>
<dbReference type="Gene3D" id="2.30.30.830">
    <property type="match status" value="1"/>
</dbReference>
<evidence type="ECO:0000259" key="12">
    <source>
        <dbReference type="Pfam" id="PF11356"/>
    </source>
</evidence>
<evidence type="ECO:0000256" key="9">
    <source>
        <dbReference type="ARBA" id="ARBA00023136"/>
    </source>
</evidence>
<dbReference type="Proteomes" id="UP001310248">
    <property type="component" value="Unassembled WGS sequence"/>
</dbReference>
<evidence type="ECO:0000256" key="10">
    <source>
        <dbReference type="SAM" id="MobiDB-lite"/>
    </source>
</evidence>
<proteinExistence type="inferred from homology"/>
<feature type="compositionally biased region" description="Polar residues" evidence="10">
    <location>
        <begin position="173"/>
        <end position="191"/>
    </location>
</feature>
<sequence>MDIKSFSTQLARYVPSQKSSVLITLLLMCFAAYQLASITWLLVPTPSQAFRWVPQQVQTSNKAAQVDLSSLTKLHLFGEYQAKKAKPVVQAPSSTDAPKTSLKLTLSGLVASSDQTKALAIIEHRGKQQTYGVDESINGTQAVIKEIQTDRVILLHRGVYESLLLDPEDKNSQSRSSSNTAKRNTKAPSNDRSAKVDVKEVLKDPSKLTDYIRISPVRKDGALSGYRINPGKNAALFKQVGLKANDLAVALNGYDLRDNAQAMQVMQEMAELTDITVTVERNGQLQDVLFSLPDE</sequence>
<keyword evidence="6 11" id="KW-0812">Transmembrane</keyword>
<dbReference type="RefSeq" id="WP_329776122.1">
    <property type="nucleotide sequence ID" value="NZ_JAYDYW010000011.1"/>
</dbReference>
<reference evidence="14" key="1">
    <citation type="submission" date="2023-07" db="EMBL/GenBank/DDBJ databases">
        <title>Draft genome sequence of Agarivorans aestuarii strain ZMCS4, a CAZymes producing bacteria isolated from the marine brown algae Clodostephus spongiosus.</title>
        <authorList>
            <person name="Lorente B."/>
            <person name="Cabral C."/>
            <person name="Frias J."/>
            <person name="Faria J."/>
            <person name="Toubarro D."/>
        </authorList>
    </citation>
    <scope>NUCLEOTIDE SEQUENCE [LARGE SCALE GENOMIC DNA]</scope>
    <source>
        <strain evidence="14">ZMCS4</strain>
    </source>
</reference>
<keyword evidence="9 11" id="KW-0472">Membrane</keyword>
<evidence type="ECO:0000256" key="1">
    <source>
        <dbReference type="ARBA" id="ARBA00004533"/>
    </source>
</evidence>
<comment type="subcellular location">
    <subcellularLocation>
        <location evidence="1">Cell inner membrane</location>
    </subcellularLocation>
</comment>